<evidence type="ECO:0000256" key="1">
    <source>
        <dbReference type="SAM" id="MobiDB-lite"/>
    </source>
</evidence>
<accession>A0A8J8NG97</accession>
<comment type="caution">
    <text evidence="2">The sequence shown here is derived from an EMBL/GenBank/DDBJ whole genome shotgun (WGS) entry which is preliminary data.</text>
</comment>
<feature type="compositionally biased region" description="Low complexity" evidence="1">
    <location>
        <begin position="307"/>
        <end position="317"/>
    </location>
</feature>
<reference evidence="2" key="1">
    <citation type="submission" date="2019-06" db="EMBL/GenBank/DDBJ databases">
        <authorList>
            <person name="Zheng W."/>
        </authorList>
    </citation>
    <scope>NUCLEOTIDE SEQUENCE</scope>
    <source>
        <strain evidence="2">QDHG01</strain>
    </source>
</reference>
<feature type="region of interest" description="Disordered" evidence="1">
    <location>
        <begin position="267"/>
        <end position="325"/>
    </location>
</feature>
<dbReference type="OrthoDB" id="10641905at2759"/>
<feature type="region of interest" description="Disordered" evidence="1">
    <location>
        <begin position="39"/>
        <end position="62"/>
    </location>
</feature>
<organism evidence="2 3">
    <name type="scientific">Halteria grandinella</name>
    <dbReference type="NCBI Taxonomy" id="5974"/>
    <lineage>
        <taxon>Eukaryota</taxon>
        <taxon>Sar</taxon>
        <taxon>Alveolata</taxon>
        <taxon>Ciliophora</taxon>
        <taxon>Intramacronucleata</taxon>
        <taxon>Spirotrichea</taxon>
        <taxon>Stichotrichia</taxon>
        <taxon>Sporadotrichida</taxon>
        <taxon>Halteriidae</taxon>
        <taxon>Halteria</taxon>
    </lineage>
</organism>
<dbReference type="EMBL" id="RRYP01017753">
    <property type="protein sequence ID" value="TNV73965.1"/>
    <property type="molecule type" value="Genomic_DNA"/>
</dbReference>
<dbReference type="Proteomes" id="UP000785679">
    <property type="component" value="Unassembled WGS sequence"/>
</dbReference>
<proteinExistence type="predicted"/>
<keyword evidence="3" id="KW-1185">Reference proteome</keyword>
<feature type="compositionally biased region" description="Low complexity" evidence="1">
    <location>
        <begin position="280"/>
        <end position="296"/>
    </location>
</feature>
<sequence>MNKSARAPSTMYGVHQNPQFLPSQHQQQLQSFTSQQVIQDNTTPEDTHQVEDDNTSDGKVGGVVGTGASTYTLDDEQTMQAIQYHNRLIKLQEVMLQQQMMNMDPNQYAHFLQQSMESIDYNNATGGGVIETGEAFMQRKRETSEQAHKIMQKKGDMLRTLTTQLKMQRMANESVLINNIETMKSIQSPERMFRQNYTPIMQYQSLQYDLDNTYKAHRPIEKGFDQLIPRITKGENVFKKGIFPPQNYKKQHNQSLMDSTFMTSILKPVPNDTTNELANQSPLPSLSQLSPDQSQLFPPPSVKNRNSSKQQISSSKSTLITHDSSKKDPFRRSYLVPVYPAGEVINSDGEGHYPTSCMLDVNGWRKKYFLWGGKQKEHLDSESLIKLQSEFFEQVIVEILEYCSEQLGEKKVTYNHLFTNKGMKINNIIELPEDVEYLLVSQKDTFKDVKFREVQIDTNQENQKSIQRKFQNFTQQIRASRDQTAETVIDGGFPLTGISLDEAPFQTPLTTRKSPHNPFLSHSAAHKPGFLNRHLKLKHPALLSPIRQRRFSKQKMRKTSILLQDEDLQRIMTIERESENMLDNEDELDAEGNEHQEKIDKYLDTDSKNSKPIINEVQPTKMLSQALLQRREWSKTFNLSNKVLFDLFSEFQSMMSLAKNESPETETSYDKNPFKDVLPVEAAAKMSTLHKGKMLANLSNLAQEQKFAAQSLHPNGLDIPLGIFKKYCKTLKSTKPTLVDKIIQSLGVEIEAPKPRVSWEIFLQLNCLLNFFSSTKDQYIDFFAGIFDPYTRGIVAKADYEYSVECLFKDQFSDGFEDEKNSLSADVKRVFLENGIVDENGDLHMGRLRRGLRDGVVDIEVFKQALK</sequence>
<evidence type="ECO:0000313" key="2">
    <source>
        <dbReference type="EMBL" id="TNV73965.1"/>
    </source>
</evidence>
<evidence type="ECO:0000313" key="3">
    <source>
        <dbReference type="Proteomes" id="UP000785679"/>
    </source>
</evidence>
<protein>
    <submittedName>
        <fullName evidence="2">Uncharacterized protein</fullName>
    </submittedName>
</protein>
<name>A0A8J8NG97_HALGN</name>
<dbReference type="AlphaFoldDB" id="A0A8J8NG97"/>
<gene>
    <name evidence="2" type="ORF">FGO68_gene16253</name>
</gene>